<organism evidence="1 2">
    <name type="scientific">Paramecium primaurelia</name>
    <dbReference type="NCBI Taxonomy" id="5886"/>
    <lineage>
        <taxon>Eukaryota</taxon>
        <taxon>Sar</taxon>
        <taxon>Alveolata</taxon>
        <taxon>Ciliophora</taxon>
        <taxon>Intramacronucleata</taxon>
        <taxon>Oligohymenophorea</taxon>
        <taxon>Peniculida</taxon>
        <taxon>Parameciidae</taxon>
        <taxon>Paramecium</taxon>
    </lineage>
</organism>
<keyword evidence="2" id="KW-1185">Reference proteome</keyword>
<dbReference type="AlphaFoldDB" id="A0A8S1JQW5"/>
<evidence type="ECO:0000313" key="1">
    <source>
        <dbReference type="EMBL" id="CAD8042960.1"/>
    </source>
</evidence>
<comment type="caution">
    <text evidence="1">The sequence shown here is derived from an EMBL/GenBank/DDBJ whole genome shotgun (WGS) entry which is preliminary data.</text>
</comment>
<protein>
    <submittedName>
        <fullName evidence="1">Uncharacterized protein</fullName>
    </submittedName>
</protein>
<gene>
    <name evidence="1" type="ORF">PPRIM_AZ9-3.1.T0040179</name>
</gene>
<proteinExistence type="predicted"/>
<sequence>MKKQGSNAATDLLMDEVHFGFQSPTGNKNEKHVAVSMGKLDQNTNINKSDLVKSYFI</sequence>
<evidence type="ECO:0000313" key="2">
    <source>
        <dbReference type="Proteomes" id="UP000688137"/>
    </source>
</evidence>
<name>A0A8S1JQW5_PARPR</name>
<dbReference type="EMBL" id="CAJJDM010000001">
    <property type="protein sequence ID" value="CAD8042960.1"/>
    <property type="molecule type" value="Genomic_DNA"/>
</dbReference>
<dbReference type="Proteomes" id="UP000688137">
    <property type="component" value="Unassembled WGS sequence"/>
</dbReference>
<reference evidence="1" key="1">
    <citation type="submission" date="2021-01" db="EMBL/GenBank/DDBJ databases">
        <authorList>
            <consortium name="Genoscope - CEA"/>
            <person name="William W."/>
        </authorList>
    </citation>
    <scope>NUCLEOTIDE SEQUENCE</scope>
</reference>
<accession>A0A8S1JQW5</accession>